<dbReference type="AlphaFoldDB" id="A0AAV2YPX8"/>
<dbReference type="PRINTS" id="PR00405">
    <property type="entry name" value="REVINTRACTNG"/>
</dbReference>
<dbReference type="InterPro" id="IPR037278">
    <property type="entry name" value="ARFGAP/RecO"/>
</dbReference>
<dbReference type="InterPro" id="IPR001478">
    <property type="entry name" value="PDZ"/>
</dbReference>
<dbReference type="PROSITE" id="PS51257">
    <property type="entry name" value="PROKAR_LIPOPROTEIN"/>
    <property type="match status" value="1"/>
</dbReference>
<evidence type="ECO:0000256" key="4">
    <source>
        <dbReference type="ARBA" id="ARBA00022833"/>
    </source>
</evidence>
<evidence type="ECO:0000259" key="8">
    <source>
        <dbReference type="PROSITE" id="PS50115"/>
    </source>
</evidence>
<comment type="caution">
    <text evidence="9">The sequence shown here is derived from an EMBL/GenBank/DDBJ whole genome shotgun (WGS) entry which is preliminary data.</text>
</comment>
<dbReference type="GO" id="GO:0005096">
    <property type="term" value="F:GTPase activator activity"/>
    <property type="evidence" value="ECO:0007669"/>
    <property type="project" value="UniProtKB-KW"/>
</dbReference>
<dbReference type="PROSITE" id="PS50115">
    <property type="entry name" value="ARFGAP"/>
    <property type="match status" value="1"/>
</dbReference>
<feature type="domain" description="PDZ" evidence="7">
    <location>
        <begin position="297"/>
        <end position="370"/>
    </location>
</feature>
<evidence type="ECO:0000256" key="2">
    <source>
        <dbReference type="ARBA" id="ARBA00022723"/>
    </source>
</evidence>
<evidence type="ECO:0000313" key="10">
    <source>
        <dbReference type="Proteomes" id="UP001146120"/>
    </source>
</evidence>
<feature type="domain" description="Arf-GAP" evidence="8">
    <location>
        <begin position="48"/>
        <end position="120"/>
    </location>
</feature>
<keyword evidence="3 5" id="KW-0863">Zinc-finger</keyword>
<evidence type="ECO:0000313" key="9">
    <source>
        <dbReference type="EMBL" id="DAZ95511.1"/>
    </source>
</evidence>
<evidence type="ECO:0000256" key="6">
    <source>
        <dbReference type="SAM" id="MobiDB-lite"/>
    </source>
</evidence>
<dbReference type="GO" id="GO:0032012">
    <property type="term" value="P:regulation of ARF protein signal transduction"/>
    <property type="evidence" value="ECO:0007669"/>
    <property type="project" value="TreeGrafter"/>
</dbReference>
<dbReference type="PROSITE" id="PS50106">
    <property type="entry name" value="PDZ"/>
    <property type="match status" value="2"/>
</dbReference>
<reference evidence="9" key="2">
    <citation type="journal article" date="2023" name="Microbiol Resour">
        <title>Decontamination and Annotation of the Draft Genome Sequence of the Oomycete Lagenidium giganteum ARSEF 373.</title>
        <authorList>
            <person name="Morgan W.R."/>
            <person name="Tartar A."/>
        </authorList>
    </citation>
    <scope>NUCLEOTIDE SEQUENCE</scope>
    <source>
        <strain evidence="9">ARSEF 373</strain>
    </source>
</reference>
<dbReference type="SMART" id="SM00105">
    <property type="entry name" value="ArfGap"/>
    <property type="match status" value="1"/>
</dbReference>
<dbReference type="Proteomes" id="UP001146120">
    <property type="component" value="Unassembled WGS sequence"/>
</dbReference>
<evidence type="ECO:0000256" key="1">
    <source>
        <dbReference type="ARBA" id="ARBA00022468"/>
    </source>
</evidence>
<name>A0AAV2YPX8_9STRA</name>
<evidence type="ECO:0000256" key="3">
    <source>
        <dbReference type="ARBA" id="ARBA00022771"/>
    </source>
</evidence>
<dbReference type="InterPro" id="IPR036034">
    <property type="entry name" value="PDZ_sf"/>
</dbReference>
<evidence type="ECO:0000259" key="7">
    <source>
        <dbReference type="PROSITE" id="PS50106"/>
    </source>
</evidence>
<dbReference type="CDD" id="cd00136">
    <property type="entry name" value="PDZ_canonical"/>
    <property type="match status" value="2"/>
</dbReference>
<dbReference type="PANTHER" id="PTHR46395:SF1">
    <property type="entry name" value="ADP-RIBOSYLATION FACTOR GTPASE-ACTIVATING PROTEIN 1"/>
    <property type="match status" value="1"/>
</dbReference>
<feature type="domain" description="PDZ" evidence="7">
    <location>
        <begin position="387"/>
        <end position="467"/>
    </location>
</feature>
<dbReference type="EMBL" id="DAKRPA010000201">
    <property type="protein sequence ID" value="DAZ95511.1"/>
    <property type="molecule type" value="Genomic_DNA"/>
</dbReference>
<dbReference type="InterPro" id="IPR038508">
    <property type="entry name" value="ArfGAP_dom_sf"/>
</dbReference>
<dbReference type="Pfam" id="PF01412">
    <property type="entry name" value="ArfGap"/>
    <property type="match status" value="1"/>
</dbReference>
<dbReference type="PANTHER" id="PTHR46395">
    <property type="entry name" value="ADP-RIBOSYLATION FACTOR GTPASE-ACTIVATING PROTEIN 1"/>
    <property type="match status" value="1"/>
</dbReference>
<dbReference type="GO" id="GO:0000139">
    <property type="term" value="C:Golgi membrane"/>
    <property type="evidence" value="ECO:0007669"/>
    <property type="project" value="TreeGrafter"/>
</dbReference>
<feature type="compositionally biased region" description="Basic and acidic residues" evidence="6">
    <location>
        <begin position="232"/>
        <end position="247"/>
    </location>
</feature>
<keyword evidence="4" id="KW-0862">Zinc</keyword>
<dbReference type="Gene3D" id="1.10.220.150">
    <property type="entry name" value="Arf GTPase activating protein"/>
    <property type="match status" value="1"/>
</dbReference>
<accession>A0AAV2YPX8</accession>
<keyword evidence="1" id="KW-0343">GTPase activation</keyword>
<dbReference type="InterPro" id="IPR001164">
    <property type="entry name" value="ArfGAP_dom"/>
</dbReference>
<dbReference type="InterPro" id="IPR041489">
    <property type="entry name" value="PDZ_6"/>
</dbReference>
<protein>
    <submittedName>
        <fullName evidence="9">Uncharacterized protein</fullName>
    </submittedName>
</protein>
<dbReference type="GO" id="GO:0008270">
    <property type="term" value="F:zinc ion binding"/>
    <property type="evidence" value="ECO:0007669"/>
    <property type="project" value="UniProtKB-KW"/>
</dbReference>
<sequence length="475" mass="50535">MGEERVQATADVAVHGGGSAAGSVACSSTSSSPSQAAAIAYHISPSEEAAIRLLPGNDRCADCKAVYPQWASVSFGILLCLECAGRHRSLGVNVSFVKSLGMDTWNDQERRSLEVGGNAKWTAVCAGSSIIHLSMSDKYTSGIAKTYKSRIVAAASLDSPHELTATNFLSMLVDTSRTTPVTVNPFNPEQSLPAGAAGLVSIEGDRSSVLTLLLRTRVSLAPSSASSSSASRRRDSRTASDGSERRSSTNSSIGLLVKCTTCSLQVEMDALDTHSQSCTVDSSTSSIEWRQYERVLGQPNEPLGFSLTKTKGGFAEVSKLTPGGAADKSNVLVGSFVIGINDSKSSSYDELVKLIQVLPRPLTFHFVYRPSISSSQAVSTITSVPEPIKVEREVSFNDEDLGCSFQVRQLVCVVSSVAPGGVAAQNGVLVGSRVVEVNGRKFWNGCDVLSCIKQSKRPLRLKFHRVEGLMRGWSR</sequence>
<feature type="region of interest" description="Disordered" evidence="6">
    <location>
        <begin position="224"/>
        <end position="249"/>
    </location>
</feature>
<reference evidence="9" key="1">
    <citation type="submission" date="2022-11" db="EMBL/GenBank/DDBJ databases">
        <authorList>
            <person name="Morgan W.R."/>
            <person name="Tartar A."/>
        </authorList>
    </citation>
    <scope>NUCLEOTIDE SEQUENCE</scope>
    <source>
        <strain evidence="9">ARSEF 373</strain>
    </source>
</reference>
<organism evidence="9 10">
    <name type="scientific">Lagenidium giganteum</name>
    <dbReference type="NCBI Taxonomy" id="4803"/>
    <lineage>
        <taxon>Eukaryota</taxon>
        <taxon>Sar</taxon>
        <taxon>Stramenopiles</taxon>
        <taxon>Oomycota</taxon>
        <taxon>Peronosporomycetes</taxon>
        <taxon>Pythiales</taxon>
        <taxon>Pythiaceae</taxon>
    </lineage>
</organism>
<dbReference type="SUPFAM" id="SSF50156">
    <property type="entry name" value="PDZ domain-like"/>
    <property type="match status" value="2"/>
</dbReference>
<dbReference type="SMART" id="SM00228">
    <property type="entry name" value="PDZ"/>
    <property type="match status" value="2"/>
</dbReference>
<dbReference type="CDD" id="cd08830">
    <property type="entry name" value="ArfGap_ArfGap1"/>
    <property type="match status" value="1"/>
</dbReference>
<dbReference type="Pfam" id="PF17820">
    <property type="entry name" value="PDZ_6"/>
    <property type="match status" value="1"/>
</dbReference>
<evidence type="ECO:0000256" key="5">
    <source>
        <dbReference type="PROSITE-ProRule" id="PRU00288"/>
    </source>
</evidence>
<keyword evidence="10" id="KW-1185">Reference proteome</keyword>
<gene>
    <name evidence="9" type="ORF">N0F65_001850</name>
</gene>
<dbReference type="Gene3D" id="2.30.42.10">
    <property type="match status" value="2"/>
</dbReference>
<dbReference type="SUPFAM" id="SSF57863">
    <property type="entry name" value="ArfGap/RecO-like zinc finger"/>
    <property type="match status" value="1"/>
</dbReference>
<dbReference type="GO" id="GO:0030100">
    <property type="term" value="P:regulation of endocytosis"/>
    <property type="evidence" value="ECO:0007669"/>
    <property type="project" value="TreeGrafter"/>
</dbReference>
<keyword evidence="2" id="KW-0479">Metal-binding</keyword>
<proteinExistence type="predicted"/>